<dbReference type="AlphaFoldDB" id="A0A8D8D8N6"/>
<proteinExistence type="predicted"/>
<feature type="region of interest" description="Disordered" evidence="1">
    <location>
        <begin position="1"/>
        <end position="40"/>
    </location>
</feature>
<accession>A0A8D8D8N6</accession>
<protein>
    <submittedName>
        <fullName evidence="2">(northern house mosquito) hypothetical protein</fullName>
    </submittedName>
</protein>
<reference evidence="2" key="1">
    <citation type="submission" date="2021-05" db="EMBL/GenBank/DDBJ databases">
        <authorList>
            <person name="Alioto T."/>
            <person name="Alioto T."/>
            <person name="Gomez Garrido J."/>
        </authorList>
    </citation>
    <scope>NUCLEOTIDE SEQUENCE</scope>
</reference>
<organism evidence="2">
    <name type="scientific">Culex pipiens</name>
    <name type="common">House mosquito</name>
    <dbReference type="NCBI Taxonomy" id="7175"/>
    <lineage>
        <taxon>Eukaryota</taxon>
        <taxon>Metazoa</taxon>
        <taxon>Ecdysozoa</taxon>
        <taxon>Arthropoda</taxon>
        <taxon>Hexapoda</taxon>
        <taxon>Insecta</taxon>
        <taxon>Pterygota</taxon>
        <taxon>Neoptera</taxon>
        <taxon>Endopterygota</taxon>
        <taxon>Diptera</taxon>
        <taxon>Nematocera</taxon>
        <taxon>Culicoidea</taxon>
        <taxon>Culicidae</taxon>
        <taxon>Culicinae</taxon>
        <taxon>Culicini</taxon>
        <taxon>Culex</taxon>
        <taxon>Culex</taxon>
    </lineage>
</organism>
<evidence type="ECO:0000256" key="1">
    <source>
        <dbReference type="SAM" id="MobiDB-lite"/>
    </source>
</evidence>
<name>A0A8D8D8N6_CULPI</name>
<dbReference type="EMBL" id="HBUE01261839">
    <property type="protein sequence ID" value="CAG6559496.1"/>
    <property type="molecule type" value="Transcribed_RNA"/>
</dbReference>
<sequence length="108" mass="12715">MTLGQWPGQKFRPSPSNEARCLHQTRGTRRGKRAVRIRRKRKKGSRIHSHFCCWRALDPFVFDCSSLRARLPPVKVVTVVVMVGEDNRLKLLRLHCQDYHIRNNVLNR</sequence>
<dbReference type="EMBL" id="HBUE01156725">
    <property type="protein sequence ID" value="CAG6508145.1"/>
    <property type="molecule type" value="Transcribed_RNA"/>
</dbReference>
<evidence type="ECO:0000313" key="2">
    <source>
        <dbReference type="EMBL" id="CAG6508145.1"/>
    </source>
</evidence>
<feature type="compositionally biased region" description="Basic residues" evidence="1">
    <location>
        <begin position="26"/>
        <end position="40"/>
    </location>
</feature>